<organism evidence="3 4">
    <name type="scientific">Hypholoma sublateritium (strain FD-334 SS-4)</name>
    <dbReference type="NCBI Taxonomy" id="945553"/>
    <lineage>
        <taxon>Eukaryota</taxon>
        <taxon>Fungi</taxon>
        <taxon>Dikarya</taxon>
        <taxon>Basidiomycota</taxon>
        <taxon>Agaricomycotina</taxon>
        <taxon>Agaricomycetes</taxon>
        <taxon>Agaricomycetidae</taxon>
        <taxon>Agaricales</taxon>
        <taxon>Agaricineae</taxon>
        <taxon>Strophariaceae</taxon>
        <taxon>Hypholoma</taxon>
    </lineage>
</organism>
<dbReference type="SUPFAM" id="SSF52540">
    <property type="entry name" value="P-loop containing nucleoside triphosphate hydrolases"/>
    <property type="match status" value="1"/>
</dbReference>
<protein>
    <recommendedName>
        <fullName evidence="2">NACHT domain-containing protein</fullName>
    </recommendedName>
</protein>
<reference evidence="4" key="1">
    <citation type="submission" date="2014-04" db="EMBL/GenBank/DDBJ databases">
        <title>Evolutionary Origins and Diversification of the Mycorrhizal Mutualists.</title>
        <authorList>
            <consortium name="DOE Joint Genome Institute"/>
            <consortium name="Mycorrhizal Genomics Consortium"/>
            <person name="Kohler A."/>
            <person name="Kuo A."/>
            <person name="Nagy L.G."/>
            <person name="Floudas D."/>
            <person name="Copeland A."/>
            <person name="Barry K.W."/>
            <person name="Cichocki N."/>
            <person name="Veneault-Fourrey C."/>
            <person name="LaButti K."/>
            <person name="Lindquist E.A."/>
            <person name="Lipzen A."/>
            <person name="Lundell T."/>
            <person name="Morin E."/>
            <person name="Murat C."/>
            <person name="Riley R."/>
            <person name="Ohm R."/>
            <person name="Sun H."/>
            <person name="Tunlid A."/>
            <person name="Henrissat B."/>
            <person name="Grigoriev I.V."/>
            <person name="Hibbett D.S."/>
            <person name="Martin F."/>
        </authorList>
    </citation>
    <scope>NUCLEOTIDE SEQUENCE [LARGE SCALE GENOMIC DNA]</scope>
    <source>
        <strain evidence="4">FD-334 SS-4</strain>
    </source>
</reference>
<dbReference type="Gene3D" id="3.40.50.300">
    <property type="entry name" value="P-loop containing nucleotide triphosphate hydrolases"/>
    <property type="match status" value="1"/>
</dbReference>
<dbReference type="InterPro" id="IPR027417">
    <property type="entry name" value="P-loop_NTPase"/>
</dbReference>
<keyword evidence="4" id="KW-1185">Reference proteome</keyword>
<dbReference type="OrthoDB" id="3269932at2759"/>
<dbReference type="Proteomes" id="UP000054270">
    <property type="component" value="Unassembled WGS sequence"/>
</dbReference>
<evidence type="ECO:0000313" key="4">
    <source>
        <dbReference type="Proteomes" id="UP000054270"/>
    </source>
</evidence>
<feature type="domain" description="NACHT" evidence="2">
    <location>
        <begin position="73"/>
        <end position="226"/>
    </location>
</feature>
<proteinExistence type="predicted"/>
<dbReference type="Pfam" id="PF24883">
    <property type="entry name" value="NPHP3_N"/>
    <property type="match status" value="1"/>
</dbReference>
<dbReference type="AlphaFoldDB" id="A0A0D2M034"/>
<dbReference type="PANTHER" id="PTHR10039">
    <property type="entry name" value="AMELOGENIN"/>
    <property type="match status" value="1"/>
</dbReference>
<keyword evidence="1" id="KW-0677">Repeat</keyword>
<dbReference type="EMBL" id="KN817619">
    <property type="protein sequence ID" value="KJA16563.1"/>
    <property type="molecule type" value="Genomic_DNA"/>
</dbReference>
<accession>A0A0D2M034</accession>
<evidence type="ECO:0000256" key="1">
    <source>
        <dbReference type="ARBA" id="ARBA00022737"/>
    </source>
</evidence>
<sequence>MLSHSSVVITGGTFTQFGSSQNALGRLMGASAPNALHDSSARFDPPKCHPNTRLAVLECIMEWIFGSDDREALILWLYGPAGAGKSAILQSIAEKCAALDILLASFFFFRSDSTRNHPGSLVATIAYQIATQIPQVVSALDNTISRDPMIFKKSLDTQIQQLIVNPLRNLALAGFFKDKQTAPRLVLIDGLDECHGQDQRRIVLLSIAKALRELNFPLIFLISSRPEEDIRLTFNSSPLVGLWSSLVLDDSFLPDLDISLFLTDSFQKIKDSHPRKANIPSSWPAQSIIDKLVEKSSGQFIYASVVIKYISMIFDIPTRRLDIVMGLRPPRHDLPFAELDALYMHIISSAPRLEDVMGVLAALISLETTGTMEITGVLELEEGDVELAVAPLSSIITLSGGWRFRENNLGMSFTHASFPDFLLDKSRSGKFHIDVAAYQVDFIHRCIEHLSVTEGGDLTEATLFEFVVLGELLGLVSVTADVYRKLEELPLDHIWTAFAKFGVIRTQMVFQYLNKIDILVSILAVSAVMY</sequence>
<name>A0A0D2M034_HYPSF</name>
<dbReference type="InterPro" id="IPR007111">
    <property type="entry name" value="NACHT_NTPase"/>
</dbReference>
<evidence type="ECO:0000259" key="2">
    <source>
        <dbReference type="PROSITE" id="PS50837"/>
    </source>
</evidence>
<feature type="unsure residue" description="D or N" evidence="3">
    <location>
        <position position="517"/>
    </location>
</feature>
<gene>
    <name evidence="3" type="ORF">HYPSUDRAFT_289722</name>
</gene>
<dbReference type="InterPro" id="IPR056884">
    <property type="entry name" value="NPHP3-like_N"/>
</dbReference>
<dbReference type="PROSITE" id="PS50837">
    <property type="entry name" value="NACHT"/>
    <property type="match status" value="1"/>
</dbReference>
<dbReference type="PANTHER" id="PTHR10039:SF14">
    <property type="entry name" value="NACHT DOMAIN-CONTAINING PROTEIN"/>
    <property type="match status" value="1"/>
</dbReference>
<evidence type="ECO:0000313" key="3">
    <source>
        <dbReference type="EMBL" id="KJA16563.1"/>
    </source>
</evidence>